<dbReference type="Gene3D" id="1.10.287.110">
    <property type="entry name" value="DnaJ domain"/>
    <property type="match status" value="1"/>
</dbReference>
<feature type="compositionally biased region" description="Low complexity" evidence="4">
    <location>
        <begin position="365"/>
        <end position="377"/>
    </location>
</feature>
<evidence type="ECO:0000256" key="3">
    <source>
        <dbReference type="ARBA" id="ARBA00029509"/>
    </source>
</evidence>
<comment type="caution">
    <text evidence="6">The sequence shown here is derived from an EMBL/GenBank/DDBJ whole genome shotgun (WGS) entry which is preliminary data.</text>
</comment>
<evidence type="ECO:0000256" key="2">
    <source>
        <dbReference type="ARBA" id="ARBA00023161"/>
    </source>
</evidence>
<accession>A0AAW1S917</accession>
<feature type="region of interest" description="Disordered" evidence="4">
    <location>
        <begin position="490"/>
        <end position="509"/>
    </location>
</feature>
<organism evidence="6 7">
    <name type="scientific">Elliptochloris bilobata</name>
    <dbReference type="NCBI Taxonomy" id="381761"/>
    <lineage>
        <taxon>Eukaryota</taxon>
        <taxon>Viridiplantae</taxon>
        <taxon>Chlorophyta</taxon>
        <taxon>core chlorophytes</taxon>
        <taxon>Trebouxiophyceae</taxon>
        <taxon>Trebouxiophyceae incertae sedis</taxon>
        <taxon>Elliptochloris clade</taxon>
        <taxon>Elliptochloris</taxon>
    </lineage>
</organism>
<dbReference type="SMART" id="SM00271">
    <property type="entry name" value="DnaJ"/>
    <property type="match status" value="1"/>
</dbReference>
<evidence type="ECO:0000256" key="1">
    <source>
        <dbReference type="ARBA" id="ARBA00006443"/>
    </source>
</evidence>
<keyword evidence="2" id="KW-0866">Nonsense-mediated mRNA decay</keyword>
<dbReference type="PANTHER" id="PTHR13091:SF0">
    <property type="entry name" value="NONSENSE-MEDIATED MRNA DECAY FACTOR SMG8"/>
    <property type="match status" value="1"/>
</dbReference>
<dbReference type="Pfam" id="PF10220">
    <property type="entry name" value="Smg8_Smg9"/>
    <property type="match status" value="2"/>
</dbReference>
<dbReference type="InterPro" id="IPR001623">
    <property type="entry name" value="DnaJ_domain"/>
</dbReference>
<dbReference type="EMBL" id="JALJOU010000009">
    <property type="protein sequence ID" value="KAK9842102.1"/>
    <property type="molecule type" value="Genomic_DNA"/>
</dbReference>
<keyword evidence="7" id="KW-1185">Reference proteome</keyword>
<evidence type="ECO:0000256" key="4">
    <source>
        <dbReference type="SAM" id="MobiDB-lite"/>
    </source>
</evidence>
<feature type="region of interest" description="Disordered" evidence="4">
    <location>
        <begin position="75"/>
        <end position="95"/>
    </location>
</feature>
<gene>
    <name evidence="6" type="ORF">WJX81_008442</name>
</gene>
<feature type="compositionally biased region" description="Low complexity" evidence="4">
    <location>
        <begin position="491"/>
        <end position="502"/>
    </location>
</feature>
<dbReference type="InterPro" id="IPR036869">
    <property type="entry name" value="J_dom_sf"/>
</dbReference>
<name>A0AAW1S917_9CHLO</name>
<evidence type="ECO:0000259" key="5">
    <source>
        <dbReference type="PROSITE" id="PS50076"/>
    </source>
</evidence>
<dbReference type="PROSITE" id="PS50076">
    <property type="entry name" value="DNAJ_2"/>
    <property type="match status" value="1"/>
</dbReference>
<protein>
    <recommendedName>
        <fullName evidence="3">Nonsense-mediated mRNA decay factor SMG8</fullName>
    </recommendedName>
</protein>
<feature type="region of interest" description="Disordered" evidence="4">
    <location>
        <begin position="365"/>
        <end position="387"/>
    </location>
</feature>
<comment type="similarity">
    <text evidence="1">Belongs to the SMG8 family.</text>
</comment>
<proteinExistence type="inferred from homology"/>
<dbReference type="AlphaFoldDB" id="A0AAW1S917"/>
<dbReference type="InterPro" id="IPR018253">
    <property type="entry name" value="DnaJ_domain_CS"/>
</dbReference>
<dbReference type="PROSITE" id="PS00636">
    <property type="entry name" value="DNAJ_1"/>
    <property type="match status" value="1"/>
</dbReference>
<dbReference type="Pfam" id="PF00226">
    <property type="entry name" value="DnaJ"/>
    <property type="match status" value="1"/>
</dbReference>
<dbReference type="Proteomes" id="UP001445335">
    <property type="component" value="Unassembled WGS sequence"/>
</dbReference>
<evidence type="ECO:0000313" key="6">
    <source>
        <dbReference type="EMBL" id="KAK9842102.1"/>
    </source>
</evidence>
<reference evidence="6 7" key="1">
    <citation type="journal article" date="2024" name="Nat. Commun.">
        <title>Phylogenomics reveals the evolutionary origins of lichenization in chlorophyte algae.</title>
        <authorList>
            <person name="Puginier C."/>
            <person name="Libourel C."/>
            <person name="Otte J."/>
            <person name="Skaloud P."/>
            <person name="Haon M."/>
            <person name="Grisel S."/>
            <person name="Petersen M."/>
            <person name="Berrin J.G."/>
            <person name="Delaux P.M."/>
            <person name="Dal Grande F."/>
            <person name="Keller J."/>
        </authorList>
    </citation>
    <scope>NUCLEOTIDE SEQUENCE [LARGE SCALE GENOMIC DNA]</scope>
    <source>
        <strain evidence="6 7">SAG 245.80</strain>
    </source>
</reference>
<sequence>MDFYSVLGVQRNASADEIKAAFREKALKYHPDRHADSPARAQAEAARLFKQAKDAYEVLSDGAARSLYNAGGRPGAGFSSPGSGQAARGPAGHGGAYGSGYGDPFASSTDFGTPRARSGWSNFRYQQRQHNRHEWFSRPFAAAARGLGRGDALWHAAMGGALMLGFLTIAPLTDAAWESRNSGKLFRHIAPERSTEEEEERLRRRMARMRGYMNATTLVIGVAGPSLEEALFLTELISGSLLSKNDTPSNRGNASLPESLAHRLNVHYDQCSRVAYVQVATVADLEEVADACRRAAKQACQGIDVPPAQSMAAVQQWQRSTEVAGDALLLALFASCDMVVWAQPRSAPDPALLHQLRSLQAARQALGPRPKAGAPAKGAGGPPTGSQRVKRLPVLALVFPAADNMEADGLAASWEGMVRSLLKHSRALAPSAAAPPLCTLDPARAAFFAPRVADARATALATLDGAAAGPSTGAALRAFVAHHASALRQHAGAPVSPSPAAGDRARPRDGGGAAAAARWLVACADPGYAHSLELCGRAVKQARAAYQAGLPERYAAAMHMAALARAQRAFWAAAAGSAAGACAARLERECTAEWAAGRRRCEAVSLTWRACRLAPHGLSEPHCSGARLLLANEDGTSRHWHADPFSLSDIVPRALVPVEGNAKPCSRLMRIWVATPAAPVAFAMQPALRLQASGGLMEIACSARE</sequence>
<feature type="domain" description="J" evidence="5">
    <location>
        <begin position="2"/>
        <end position="72"/>
    </location>
</feature>
<dbReference type="PANTHER" id="PTHR13091">
    <property type="entry name" value="AMPLIFIED IN BREAST CANCER 2-RELATED"/>
    <property type="match status" value="1"/>
</dbReference>
<dbReference type="PRINTS" id="PR00625">
    <property type="entry name" value="JDOMAIN"/>
</dbReference>
<dbReference type="InterPro" id="IPR019354">
    <property type="entry name" value="SMG8-like"/>
</dbReference>
<dbReference type="GO" id="GO:0000184">
    <property type="term" value="P:nuclear-transcribed mRNA catabolic process, nonsense-mediated decay"/>
    <property type="evidence" value="ECO:0007669"/>
    <property type="project" value="UniProtKB-KW"/>
</dbReference>
<dbReference type="SUPFAM" id="SSF46565">
    <property type="entry name" value="Chaperone J-domain"/>
    <property type="match status" value="1"/>
</dbReference>
<dbReference type="CDD" id="cd06257">
    <property type="entry name" value="DnaJ"/>
    <property type="match status" value="1"/>
</dbReference>
<evidence type="ECO:0000313" key="7">
    <source>
        <dbReference type="Proteomes" id="UP001445335"/>
    </source>
</evidence>